<feature type="domain" description="Sialate O-acetylesterase" evidence="2">
    <location>
        <begin position="253"/>
        <end position="371"/>
    </location>
</feature>
<dbReference type="InterPro" id="IPR036514">
    <property type="entry name" value="SGNH_hydro_sf"/>
</dbReference>
<proteinExistence type="predicted"/>
<accession>A0ABR7K8G9</accession>
<dbReference type="RefSeq" id="WP_187011578.1">
    <property type="nucleotide sequence ID" value="NZ_JACRWG010000002.1"/>
</dbReference>
<reference evidence="3 4" key="1">
    <citation type="submission" date="2020-08" db="EMBL/GenBank/DDBJ databases">
        <authorList>
            <person name="Liu C."/>
            <person name="Sun Q."/>
        </authorList>
    </citation>
    <scope>NUCLEOTIDE SEQUENCE [LARGE SCALE GENOMIC DNA]</scope>
    <source>
        <strain evidence="3 4">NSJ-22</strain>
    </source>
</reference>
<gene>
    <name evidence="3" type="ORF">H8909_01490</name>
</gene>
<dbReference type="Pfam" id="PF03629">
    <property type="entry name" value="SASA"/>
    <property type="match status" value="1"/>
</dbReference>
<dbReference type="PANTHER" id="PTHR22901">
    <property type="entry name" value="SIALATE O-ACETYLESTERASE"/>
    <property type="match status" value="1"/>
</dbReference>
<protein>
    <recommendedName>
        <fullName evidence="2">Sialate O-acetylesterase domain-containing protein</fullName>
    </recommendedName>
</protein>
<dbReference type="EMBL" id="JACRWG010000002">
    <property type="protein sequence ID" value="MBC6008938.1"/>
    <property type="molecule type" value="Genomic_DNA"/>
</dbReference>
<evidence type="ECO:0000256" key="1">
    <source>
        <dbReference type="ARBA" id="ARBA00022801"/>
    </source>
</evidence>
<name>A0ABR7K8G9_9FIRM</name>
<dbReference type="PANTHER" id="PTHR22901:SF0">
    <property type="entry name" value="SIALATE O-ACETYLESTERASE"/>
    <property type="match status" value="1"/>
</dbReference>
<dbReference type="Gene3D" id="3.40.50.1110">
    <property type="entry name" value="SGNH hydrolase"/>
    <property type="match status" value="1"/>
</dbReference>
<keyword evidence="1" id="KW-0378">Hydrolase</keyword>
<dbReference type="SUPFAM" id="SSF52266">
    <property type="entry name" value="SGNH hydrolase"/>
    <property type="match status" value="1"/>
</dbReference>
<keyword evidence="4" id="KW-1185">Reference proteome</keyword>
<evidence type="ECO:0000313" key="3">
    <source>
        <dbReference type="EMBL" id="MBC6008938.1"/>
    </source>
</evidence>
<comment type="caution">
    <text evidence="3">The sequence shown here is derived from an EMBL/GenBank/DDBJ whole genome shotgun (WGS) entry which is preliminary data.</text>
</comment>
<evidence type="ECO:0000313" key="4">
    <source>
        <dbReference type="Proteomes" id="UP000603474"/>
    </source>
</evidence>
<evidence type="ECO:0000259" key="2">
    <source>
        <dbReference type="Pfam" id="PF03629"/>
    </source>
</evidence>
<dbReference type="GeneID" id="301323856"/>
<dbReference type="InterPro" id="IPR005181">
    <property type="entry name" value="SASA"/>
</dbReference>
<dbReference type="InterPro" id="IPR039329">
    <property type="entry name" value="SIAE"/>
</dbReference>
<dbReference type="Proteomes" id="UP000603474">
    <property type="component" value="Unassembled WGS sequence"/>
</dbReference>
<sequence>MELDYPYSNHMVLQRNKDIILSGTSEEKEVRMTFLKKEYKVPVNDGRWQISFKIEKPGGPYCMVLTDDRDTLVLDDILVGDVYLAAGQSNMELEMRESKEKKLPSYRSNVRIMTVPKYIYPFEDDNQRWKELNEETVSSFSAVASFFSYYLDEDIPIGIISNNKGGTSASCWIEEEVLKSNNVLKENVYDPYYDDLPSLDIQKEETEKYYNIFNNYQKELKEYINTHPEMTLSQIKNIVGHTPWPPPKGYYDYRRPGSLYEHMFKRTLYYPVNAVLWYQGEEDSPQYMYYSELLKTLITSWRKAYDEDLPFFIIQLPEYENSHFDEIRRVQREVVCSIKDTYLVTTLKTGDPDYIHPASKEEVGKRLAYSVAHYLYEKNTPVTPILDEETLTYDQDMKENDVHLIVDGHACIGHIQNRKLIIPVQNYHMLAYANDDNPKVEIESVEGIPASPFRIEK</sequence>
<organism evidence="3 4">
    <name type="scientific">Catenibacterium faecis</name>
    <dbReference type="NCBI Taxonomy" id="2764323"/>
    <lineage>
        <taxon>Bacteria</taxon>
        <taxon>Bacillati</taxon>
        <taxon>Bacillota</taxon>
        <taxon>Erysipelotrichia</taxon>
        <taxon>Erysipelotrichales</taxon>
        <taxon>Coprobacillaceae</taxon>
        <taxon>Catenibacterium</taxon>
    </lineage>
</organism>